<dbReference type="Proteomes" id="UP000009872">
    <property type="component" value="Unassembled WGS sequence"/>
</dbReference>
<dbReference type="PROSITE" id="PS51257">
    <property type="entry name" value="PROKAR_LIPOPROTEIN"/>
    <property type="match status" value="1"/>
</dbReference>
<feature type="domain" description="DUF3823" evidence="1">
    <location>
        <begin position="32"/>
        <end position="131"/>
    </location>
</feature>
<dbReference type="PATRIC" id="fig|742727.4.peg.5439"/>
<gene>
    <name evidence="2" type="ORF">HMPREF9447_05321</name>
</gene>
<dbReference type="OrthoDB" id="642123at2"/>
<evidence type="ECO:0000313" key="2">
    <source>
        <dbReference type="EMBL" id="EKU87438.1"/>
    </source>
</evidence>
<proteinExistence type="predicted"/>
<dbReference type="RefSeq" id="WP_009132683.1">
    <property type="nucleotide sequence ID" value="NZ_JH992947.1"/>
</dbReference>
<evidence type="ECO:0000259" key="1">
    <source>
        <dbReference type="Pfam" id="PF12866"/>
    </source>
</evidence>
<dbReference type="InterPro" id="IPR024278">
    <property type="entry name" value="DUF3823_N"/>
</dbReference>
<dbReference type="eggNOG" id="ENOG502Z9CY">
    <property type="taxonomic scope" value="Bacteria"/>
</dbReference>
<dbReference type="Pfam" id="PF12866">
    <property type="entry name" value="DUF3823"/>
    <property type="match status" value="1"/>
</dbReference>
<dbReference type="Gene3D" id="2.60.40.2060">
    <property type="match status" value="1"/>
</dbReference>
<reference evidence="2 3" key="1">
    <citation type="submission" date="2012-09" db="EMBL/GenBank/DDBJ databases">
        <title>The Genome Sequence of Bacteroides oleiciplenus YIT 12058.</title>
        <authorList>
            <consortium name="The Broad Institute Genome Sequencing Platform"/>
            <person name="Earl A."/>
            <person name="Ward D."/>
            <person name="Feldgarden M."/>
            <person name="Gevers D."/>
            <person name="Morotomi M."/>
            <person name="Walker B."/>
            <person name="Young S.K."/>
            <person name="Zeng Q."/>
            <person name="Gargeya S."/>
            <person name="Fitzgerald M."/>
            <person name="Haas B."/>
            <person name="Abouelleil A."/>
            <person name="Alvarado L."/>
            <person name="Arachchi H.M."/>
            <person name="Berlin A.M."/>
            <person name="Chapman S.B."/>
            <person name="Goldberg J."/>
            <person name="Griggs A."/>
            <person name="Gujja S."/>
            <person name="Hansen M."/>
            <person name="Howarth C."/>
            <person name="Imamovic A."/>
            <person name="Larimer J."/>
            <person name="McCowen C."/>
            <person name="Montmayeur A."/>
            <person name="Murphy C."/>
            <person name="Neiman D."/>
            <person name="Pearson M."/>
            <person name="Priest M."/>
            <person name="Roberts A."/>
            <person name="Saif S."/>
            <person name="Shea T."/>
            <person name="Sisk P."/>
            <person name="Sykes S."/>
            <person name="Wortman J."/>
            <person name="Nusbaum C."/>
            <person name="Birren B."/>
        </authorList>
    </citation>
    <scope>NUCLEOTIDE SEQUENCE [LARGE SCALE GENOMIC DNA]</scope>
    <source>
        <strain evidence="2 3">YIT 12058</strain>
    </source>
</reference>
<dbReference type="HOGENOM" id="CLU_089648_0_0_10"/>
<dbReference type="EMBL" id="ADLF01000025">
    <property type="protein sequence ID" value="EKU87438.1"/>
    <property type="molecule type" value="Genomic_DNA"/>
</dbReference>
<sequence>MRKIGYFLVVSFILLGTVSCQKFDNYEEPQETLKGAIIDKGTQKPFLTETGNNGVRIKLMEYSWSDNPTPYYFTVKQDGTFNNTKIFKGNYNIEPEGAFVPLVLKGGNGQVLTDESITTDIKGTVTLNFEVEPFLRVEYVGEPVVEDKKITIQAKITRGTNHVDYQQQISDVYLFINGSSPYVGNNNFDDRYDKHLSGAAVNDILGKVITLTTEGELPAGRTYYLRVGARIDKDIAGAKRYNYAEVKTVSIP</sequence>
<dbReference type="STRING" id="742727.HMPREF9447_05321"/>
<keyword evidence="3" id="KW-1185">Reference proteome</keyword>
<dbReference type="Gene3D" id="2.60.40.1120">
    <property type="entry name" value="Carboxypeptidase-like, regulatory domain"/>
    <property type="match status" value="1"/>
</dbReference>
<evidence type="ECO:0000313" key="3">
    <source>
        <dbReference type="Proteomes" id="UP000009872"/>
    </source>
</evidence>
<comment type="caution">
    <text evidence="2">The sequence shown here is derived from an EMBL/GenBank/DDBJ whole genome shotgun (WGS) entry which is preliminary data.</text>
</comment>
<name>K9DSP5_9BACE</name>
<protein>
    <recommendedName>
        <fullName evidence="1">DUF3823 domain-containing protein</fullName>
    </recommendedName>
</protein>
<organism evidence="2 3">
    <name type="scientific">Bacteroides oleiciplenus YIT 12058</name>
    <dbReference type="NCBI Taxonomy" id="742727"/>
    <lineage>
        <taxon>Bacteria</taxon>
        <taxon>Pseudomonadati</taxon>
        <taxon>Bacteroidota</taxon>
        <taxon>Bacteroidia</taxon>
        <taxon>Bacteroidales</taxon>
        <taxon>Bacteroidaceae</taxon>
        <taxon>Bacteroides</taxon>
    </lineage>
</organism>
<accession>K9DSP5</accession>
<dbReference type="AlphaFoldDB" id="K9DSP5"/>